<dbReference type="RefSeq" id="WP_345657899.1">
    <property type="nucleotide sequence ID" value="NZ_BAABKB010000044.1"/>
</dbReference>
<dbReference type="Gene3D" id="3.40.50.720">
    <property type="entry name" value="NAD(P)-binding Rossmann-like Domain"/>
    <property type="match status" value="1"/>
</dbReference>
<dbReference type="Proteomes" id="UP001501759">
    <property type="component" value="Unassembled WGS sequence"/>
</dbReference>
<evidence type="ECO:0000313" key="2">
    <source>
        <dbReference type="Proteomes" id="UP001501759"/>
    </source>
</evidence>
<organism evidence="1 2">
    <name type="scientific">Streptomyces siamensis</name>
    <dbReference type="NCBI Taxonomy" id="1274986"/>
    <lineage>
        <taxon>Bacteria</taxon>
        <taxon>Bacillati</taxon>
        <taxon>Actinomycetota</taxon>
        <taxon>Actinomycetes</taxon>
        <taxon>Kitasatosporales</taxon>
        <taxon>Streptomycetaceae</taxon>
        <taxon>Streptomyces</taxon>
    </lineage>
</organism>
<accession>A0ABP9JMR5</accession>
<dbReference type="Gene3D" id="3.90.180.10">
    <property type="entry name" value="Medium-chain alcohol dehydrogenases, catalytic domain"/>
    <property type="match status" value="1"/>
</dbReference>
<sequence>MLFRRLPRLASVRWGCEARGPYGRLRREERRIGLGGVEEPIDVVIGAVGGTQLMAVYALLAPGGTLLSVDRVSCREAFLPVGSTLGSPVPGTVVSVYDGAGLTDCRVPPTRRLALVKAGRLSVPVGRCGPWDRIAEAVGTLGSRRLRGKAVLDAG</sequence>
<reference evidence="2" key="1">
    <citation type="journal article" date="2019" name="Int. J. Syst. Evol. Microbiol.">
        <title>The Global Catalogue of Microorganisms (GCM) 10K type strain sequencing project: providing services to taxonomists for standard genome sequencing and annotation.</title>
        <authorList>
            <consortium name="The Broad Institute Genomics Platform"/>
            <consortium name="The Broad Institute Genome Sequencing Center for Infectious Disease"/>
            <person name="Wu L."/>
            <person name="Ma J."/>
        </authorList>
    </citation>
    <scope>NUCLEOTIDE SEQUENCE [LARGE SCALE GENOMIC DNA]</scope>
    <source>
        <strain evidence="2">JCM 18409</strain>
    </source>
</reference>
<keyword evidence="2" id="KW-1185">Reference proteome</keyword>
<dbReference type="Pfam" id="PF13602">
    <property type="entry name" value="ADH_zinc_N_2"/>
    <property type="match status" value="1"/>
</dbReference>
<proteinExistence type="predicted"/>
<comment type="caution">
    <text evidence="1">The sequence shown here is derived from an EMBL/GenBank/DDBJ whole genome shotgun (WGS) entry which is preliminary data.</text>
</comment>
<protein>
    <submittedName>
        <fullName evidence="1">Uncharacterized protein</fullName>
    </submittedName>
</protein>
<name>A0ABP9JMR5_9ACTN</name>
<gene>
    <name evidence="1" type="ORF">GCM10023335_81100</name>
</gene>
<evidence type="ECO:0000313" key="1">
    <source>
        <dbReference type="EMBL" id="GAA5035348.1"/>
    </source>
</evidence>
<dbReference type="EMBL" id="BAABKB010000044">
    <property type="protein sequence ID" value="GAA5035348.1"/>
    <property type="molecule type" value="Genomic_DNA"/>
</dbReference>